<sequence length="72" mass="7951">MERSSLVSVCNQVYRKFPEMSGVQPKVTTRPDNQFLLVFKTSVAVADGRSLPRAVRVVASAEGKILKMTTSH</sequence>
<reference evidence="1" key="1">
    <citation type="journal article" date="2020" name="mSystems">
        <title>Genome- and Community-Level Interaction Insights into Carbon Utilization and Element Cycling Functions of Hydrothermarchaeota in Hydrothermal Sediment.</title>
        <authorList>
            <person name="Zhou Z."/>
            <person name="Liu Y."/>
            <person name="Xu W."/>
            <person name="Pan J."/>
            <person name="Luo Z.H."/>
            <person name="Li M."/>
        </authorList>
    </citation>
    <scope>NUCLEOTIDE SEQUENCE [LARGE SCALE GENOMIC DNA]</scope>
    <source>
        <strain evidence="1">SpSt-573</strain>
    </source>
</reference>
<evidence type="ECO:0000313" key="1">
    <source>
        <dbReference type="EMBL" id="HGS21923.1"/>
    </source>
</evidence>
<gene>
    <name evidence="1" type="ORF">ENT37_08635</name>
</gene>
<name>A0A7C4PJH5_9CHLR</name>
<organism evidence="1">
    <name type="scientific">Anaerolinea thermolimosa</name>
    <dbReference type="NCBI Taxonomy" id="229919"/>
    <lineage>
        <taxon>Bacteria</taxon>
        <taxon>Bacillati</taxon>
        <taxon>Chloroflexota</taxon>
        <taxon>Anaerolineae</taxon>
        <taxon>Anaerolineales</taxon>
        <taxon>Anaerolineaceae</taxon>
        <taxon>Anaerolinea</taxon>
    </lineage>
</organism>
<dbReference type="EMBL" id="DSYK01000426">
    <property type="protein sequence ID" value="HGS21923.1"/>
    <property type="molecule type" value="Genomic_DNA"/>
</dbReference>
<proteinExistence type="predicted"/>
<protein>
    <submittedName>
        <fullName evidence="1">Uncharacterized protein</fullName>
    </submittedName>
</protein>
<accession>A0A7C4PJH5</accession>
<comment type="caution">
    <text evidence="1">The sequence shown here is derived from an EMBL/GenBank/DDBJ whole genome shotgun (WGS) entry which is preliminary data.</text>
</comment>
<dbReference type="AlphaFoldDB" id="A0A7C4PJH5"/>